<protein>
    <submittedName>
        <fullName evidence="2">Uncharacterized protein</fullName>
    </submittedName>
</protein>
<feature type="compositionally biased region" description="Basic and acidic residues" evidence="1">
    <location>
        <begin position="73"/>
        <end position="89"/>
    </location>
</feature>
<evidence type="ECO:0000256" key="1">
    <source>
        <dbReference type="SAM" id="MobiDB-lite"/>
    </source>
</evidence>
<feature type="compositionally biased region" description="Basic and acidic residues" evidence="1">
    <location>
        <begin position="102"/>
        <end position="112"/>
    </location>
</feature>
<feature type="compositionally biased region" description="Polar residues" evidence="1">
    <location>
        <begin position="50"/>
        <end position="64"/>
    </location>
</feature>
<dbReference type="PANTHER" id="PTHR36764:SF1">
    <property type="entry name" value="TRNA (ILE)-LYSIDINE SYNTHASE"/>
    <property type="match status" value="1"/>
</dbReference>
<sequence>MVAISLYKGNLHKISDVPHRWPMPTRKISLRDFKILRRRRLNALSLLHSTSTPPADIATTSNPNPGLGPSDDGNNKFKDDNKRDSGFEVELDRLDLDEGQIQEKRKDLKEVEGEKEEDEEVRDEIVLKGEDCLGKLIKESEALVEEKNADEVENEDKTKVTMNPESEVLVLCFFC</sequence>
<reference evidence="3" key="1">
    <citation type="submission" date="2024-07" db="EMBL/GenBank/DDBJ databases">
        <title>Two chromosome-level genome assemblies of Korean endemic species Abeliophyllum distichum and Forsythia ovata (Oleaceae).</title>
        <authorList>
            <person name="Jang H."/>
        </authorList>
    </citation>
    <scope>NUCLEOTIDE SEQUENCE [LARGE SCALE GENOMIC DNA]</scope>
</reference>
<feature type="region of interest" description="Disordered" evidence="1">
    <location>
        <begin position="102"/>
        <end position="122"/>
    </location>
</feature>
<dbReference type="EMBL" id="JBFOLK010000008">
    <property type="protein sequence ID" value="KAL2492805.1"/>
    <property type="molecule type" value="Genomic_DNA"/>
</dbReference>
<dbReference type="AlphaFoldDB" id="A0ABD1RWI0"/>
<evidence type="ECO:0000313" key="3">
    <source>
        <dbReference type="Proteomes" id="UP001604336"/>
    </source>
</evidence>
<proteinExistence type="predicted"/>
<accession>A0ABD1RWI0</accession>
<feature type="region of interest" description="Disordered" evidence="1">
    <location>
        <begin position="50"/>
        <end position="89"/>
    </location>
</feature>
<dbReference type="Proteomes" id="UP001604336">
    <property type="component" value="Unassembled WGS sequence"/>
</dbReference>
<evidence type="ECO:0000313" key="2">
    <source>
        <dbReference type="EMBL" id="KAL2492805.1"/>
    </source>
</evidence>
<keyword evidence="3" id="KW-1185">Reference proteome</keyword>
<organism evidence="2 3">
    <name type="scientific">Abeliophyllum distichum</name>
    <dbReference type="NCBI Taxonomy" id="126358"/>
    <lineage>
        <taxon>Eukaryota</taxon>
        <taxon>Viridiplantae</taxon>
        <taxon>Streptophyta</taxon>
        <taxon>Embryophyta</taxon>
        <taxon>Tracheophyta</taxon>
        <taxon>Spermatophyta</taxon>
        <taxon>Magnoliopsida</taxon>
        <taxon>eudicotyledons</taxon>
        <taxon>Gunneridae</taxon>
        <taxon>Pentapetalae</taxon>
        <taxon>asterids</taxon>
        <taxon>lamiids</taxon>
        <taxon>Lamiales</taxon>
        <taxon>Oleaceae</taxon>
        <taxon>Forsythieae</taxon>
        <taxon>Abeliophyllum</taxon>
    </lineage>
</organism>
<name>A0ABD1RWI0_9LAMI</name>
<dbReference type="PANTHER" id="PTHR36764">
    <property type="entry name" value="TRNA (ILE)-LYSIDINE SYNTHASE"/>
    <property type="match status" value="1"/>
</dbReference>
<gene>
    <name evidence="2" type="ORF">Adt_28433</name>
</gene>
<feature type="compositionally biased region" description="Acidic residues" evidence="1">
    <location>
        <begin position="113"/>
        <end position="122"/>
    </location>
</feature>
<comment type="caution">
    <text evidence="2">The sequence shown here is derived from an EMBL/GenBank/DDBJ whole genome shotgun (WGS) entry which is preliminary data.</text>
</comment>